<feature type="binding site" evidence="1">
    <location>
        <position position="59"/>
    </location>
    <ligand>
        <name>ATP</name>
        <dbReference type="ChEBI" id="CHEBI:30616"/>
    </ligand>
</feature>
<keyword evidence="1" id="KW-0067">ATP-binding</keyword>
<feature type="compositionally biased region" description="Acidic residues" evidence="2">
    <location>
        <begin position="169"/>
        <end position="181"/>
    </location>
</feature>
<dbReference type="RefSeq" id="XP_019085562.1">
    <property type="nucleotide sequence ID" value="XM_019230017.1"/>
</dbReference>
<dbReference type="GeneID" id="109126460"/>
<proteinExistence type="predicted"/>
<dbReference type="PROSITE" id="PS00107">
    <property type="entry name" value="PROTEIN_KINASE_ATP"/>
    <property type="match status" value="1"/>
</dbReference>
<dbReference type="InterPro" id="IPR020635">
    <property type="entry name" value="Tyr_kinase_cat_dom"/>
</dbReference>
<protein>
    <submittedName>
        <fullName evidence="5">Cysteine-rich receptor-like protein kinase 38</fullName>
    </submittedName>
</protein>
<reference evidence="5" key="2">
    <citation type="submission" date="2025-08" db="UniProtKB">
        <authorList>
            <consortium name="RefSeq"/>
        </authorList>
    </citation>
    <scope>IDENTIFICATION</scope>
    <source>
        <tissue evidence="5">Leaf</tissue>
    </source>
</reference>
<dbReference type="InterPro" id="IPR051681">
    <property type="entry name" value="Ser/Thr_Kinases-Pseudokinases"/>
</dbReference>
<organism evidence="4 5">
    <name type="scientific">Camelina sativa</name>
    <name type="common">False flax</name>
    <name type="synonym">Myagrum sativum</name>
    <dbReference type="NCBI Taxonomy" id="90675"/>
    <lineage>
        <taxon>Eukaryota</taxon>
        <taxon>Viridiplantae</taxon>
        <taxon>Streptophyta</taxon>
        <taxon>Embryophyta</taxon>
        <taxon>Tracheophyta</taxon>
        <taxon>Spermatophyta</taxon>
        <taxon>Magnoliopsida</taxon>
        <taxon>eudicotyledons</taxon>
        <taxon>Gunneridae</taxon>
        <taxon>Pentapetalae</taxon>
        <taxon>rosids</taxon>
        <taxon>malvids</taxon>
        <taxon>Brassicales</taxon>
        <taxon>Brassicaceae</taxon>
        <taxon>Camelineae</taxon>
        <taxon>Camelina</taxon>
    </lineage>
</organism>
<reference evidence="4" key="1">
    <citation type="journal article" date="2014" name="Nat. Commun.">
        <title>The emerging biofuel crop Camelina sativa retains a highly undifferentiated hexaploid genome structure.</title>
        <authorList>
            <person name="Kagale S."/>
            <person name="Koh C."/>
            <person name="Nixon J."/>
            <person name="Bollina V."/>
            <person name="Clarke W.E."/>
            <person name="Tuteja R."/>
            <person name="Spillane C."/>
            <person name="Robinson S.J."/>
            <person name="Links M.G."/>
            <person name="Clarke C."/>
            <person name="Higgins E.E."/>
            <person name="Huebert T."/>
            <person name="Sharpe A.G."/>
            <person name="Parkin I.A."/>
        </authorList>
    </citation>
    <scope>NUCLEOTIDE SEQUENCE [LARGE SCALE GENOMIC DNA]</scope>
    <source>
        <strain evidence="4">cv. DH55</strain>
    </source>
</reference>
<keyword evidence="4" id="KW-1185">Reference proteome</keyword>
<evidence type="ECO:0000256" key="1">
    <source>
        <dbReference type="PROSITE-ProRule" id="PRU10141"/>
    </source>
</evidence>
<dbReference type="PANTHER" id="PTHR44329">
    <property type="entry name" value="SERINE/THREONINE-PROTEIN KINASE TNNI3K-RELATED"/>
    <property type="match status" value="1"/>
</dbReference>
<dbReference type="SUPFAM" id="SSF56112">
    <property type="entry name" value="Protein kinase-like (PK-like)"/>
    <property type="match status" value="1"/>
</dbReference>
<dbReference type="SMART" id="SM00219">
    <property type="entry name" value="TyrKc"/>
    <property type="match status" value="1"/>
</dbReference>
<keyword evidence="1" id="KW-0547">Nucleotide-binding</keyword>
<evidence type="ECO:0000259" key="3">
    <source>
        <dbReference type="PROSITE" id="PS50011"/>
    </source>
</evidence>
<evidence type="ECO:0000313" key="4">
    <source>
        <dbReference type="Proteomes" id="UP000694864"/>
    </source>
</evidence>
<dbReference type="PROSITE" id="PS50011">
    <property type="entry name" value="PROTEIN_KINASE_DOM"/>
    <property type="match status" value="1"/>
</dbReference>
<feature type="domain" description="Protein kinase" evidence="3">
    <location>
        <begin position="31"/>
        <end position="210"/>
    </location>
</feature>
<sequence length="210" mass="23998">MAFSNCPSYKKSNEKFNFSISRELLLNPNDVSVGEMIGEGGYSILYKGLLRNRFPVVVKIMQPSDKKKFQNEVLLLSKMRDANIVKFVGACIEPQLMIVIELMEGGTLQKFMWSSQPKPLDLYCIILECCWAHDSDASPEFKEIRLLLTILLTVLTSDGSIDTPHLSDEEAYDSDIDEDSETPPKEKKKKKVLVKMMRPFVKMFRACYKP</sequence>
<evidence type="ECO:0000313" key="5">
    <source>
        <dbReference type="RefSeq" id="XP_019085562.1"/>
    </source>
</evidence>
<accession>A0ABM1QFM4</accession>
<dbReference type="Pfam" id="PF07714">
    <property type="entry name" value="PK_Tyr_Ser-Thr"/>
    <property type="match status" value="1"/>
</dbReference>
<dbReference type="InterPro" id="IPR017441">
    <property type="entry name" value="Protein_kinase_ATP_BS"/>
</dbReference>
<dbReference type="Proteomes" id="UP000694864">
    <property type="component" value="Chromosome 9"/>
</dbReference>
<dbReference type="InterPro" id="IPR011009">
    <property type="entry name" value="Kinase-like_dom_sf"/>
</dbReference>
<gene>
    <name evidence="5" type="primary">LOC109126460</name>
</gene>
<feature type="region of interest" description="Disordered" evidence="2">
    <location>
        <begin position="165"/>
        <end position="190"/>
    </location>
</feature>
<evidence type="ECO:0000256" key="2">
    <source>
        <dbReference type="SAM" id="MobiDB-lite"/>
    </source>
</evidence>
<dbReference type="InterPro" id="IPR001245">
    <property type="entry name" value="Ser-Thr/Tyr_kinase_cat_dom"/>
</dbReference>
<dbReference type="Gene3D" id="3.30.200.20">
    <property type="entry name" value="Phosphorylase Kinase, domain 1"/>
    <property type="match status" value="1"/>
</dbReference>
<dbReference type="InterPro" id="IPR000719">
    <property type="entry name" value="Prot_kinase_dom"/>
</dbReference>
<name>A0ABM1QFM4_CAMSA</name>